<dbReference type="Pfam" id="PF08240">
    <property type="entry name" value="ADH_N"/>
    <property type="match status" value="1"/>
</dbReference>
<proteinExistence type="predicted"/>
<dbReference type="SUPFAM" id="SSF51735">
    <property type="entry name" value="NAD(P)-binding Rossmann-fold domains"/>
    <property type="match status" value="1"/>
</dbReference>
<dbReference type="InterPro" id="IPR020843">
    <property type="entry name" value="ER"/>
</dbReference>
<dbReference type="GO" id="GO:0005829">
    <property type="term" value="C:cytosol"/>
    <property type="evidence" value="ECO:0007669"/>
    <property type="project" value="TreeGrafter"/>
</dbReference>
<evidence type="ECO:0000256" key="1">
    <source>
        <dbReference type="ARBA" id="ARBA00022857"/>
    </source>
</evidence>
<dbReference type="PANTHER" id="PTHR48106:SF13">
    <property type="entry name" value="QUINONE OXIDOREDUCTASE-RELATED"/>
    <property type="match status" value="1"/>
</dbReference>
<dbReference type="Proteomes" id="UP000274097">
    <property type="component" value="Unassembled WGS sequence"/>
</dbReference>
<dbReference type="Gene3D" id="3.40.50.720">
    <property type="entry name" value="NAD(P)-binding Rossmann-like Domain"/>
    <property type="match status" value="1"/>
</dbReference>
<dbReference type="GO" id="GO:0035925">
    <property type="term" value="F:mRNA 3'-UTR AU-rich region binding"/>
    <property type="evidence" value="ECO:0007669"/>
    <property type="project" value="TreeGrafter"/>
</dbReference>
<keyword evidence="6" id="KW-1185">Reference proteome</keyword>
<name>A0A3A9JI23_9PROT</name>
<protein>
    <submittedName>
        <fullName evidence="4">Quinone oxidoreductase</fullName>
    </submittedName>
</protein>
<organism evidence="4 7">
    <name type="scientific">Teichococcus wenyumeiae</name>
    <dbReference type="NCBI Taxonomy" id="2478470"/>
    <lineage>
        <taxon>Bacteria</taxon>
        <taxon>Pseudomonadati</taxon>
        <taxon>Pseudomonadota</taxon>
        <taxon>Alphaproteobacteria</taxon>
        <taxon>Acetobacterales</taxon>
        <taxon>Roseomonadaceae</taxon>
        <taxon>Roseomonas</taxon>
    </lineage>
</organism>
<dbReference type="Pfam" id="PF00107">
    <property type="entry name" value="ADH_zinc_N"/>
    <property type="match status" value="1"/>
</dbReference>
<dbReference type="InterPro" id="IPR013154">
    <property type="entry name" value="ADH-like_N"/>
</dbReference>
<dbReference type="AlphaFoldDB" id="A0A3A9JI23"/>
<gene>
    <name evidence="4" type="ORF">D6Z83_00075</name>
    <name evidence="5" type="ORF">EBE87_18845</name>
</gene>
<dbReference type="FunFam" id="3.40.50.720:FF:000053">
    <property type="entry name" value="Quinone oxidoreductase 1"/>
    <property type="match status" value="1"/>
</dbReference>
<keyword evidence="1" id="KW-0521">NADP</keyword>
<dbReference type="InterPro" id="IPR036291">
    <property type="entry name" value="NAD(P)-bd_dom_sf"/>
</dbReference>
<evidence type="ECO:0000256" key="2">
    <source>
        <dbReference type="ARBA" id="ARBA00023002"/>
    </source>
</evidence>
<dbReference type="InterPro" id="IPR013149">
    <property type="entry name" value="ADH-like_C"/>
</dbReference>
<evidence type="ECO:0000313" key="6">
    <source>
        <dbReference type="Proteomes" id="UP000274097"/>
    </source>
</evidence>
<accession>A0A3A9JI23</accession>
<dbReference type="InterPro" id="IPR047618">
    <property type="entry name" value="QOR-like"/>
</dbReference>
<dbReference type="GO" id="GO:0003960">
    <property type="term" value="F:quinone reductase (NADPH) activity"/>
    <property type="evidence" value="ECO:0007669"/>
    <property type="project" value="InterPro"/>
</dbReference>
<dbReference type="EMBL" id="RAQU01000001">
    <property type="protein sequence ID" value="RKK06212.1"/>
    <property type="molecule type" value="Genomic_DNA"/>
</dbReference>
<dbReference type="SMART" id="SM00829">
    <property type="entry name" value="PKS_ER"/>
    <property type="match status" value="1"/>
</dbReference>
<dbReference type="InterPro" id="IPR011032">
    <property type="entry name" value="GroES-like_sf"/>
</dbReference>
<dbReference type="Proteomes" id="UP000278036">
    <property type="component" value="Unassembled WGS sequence"/>
</dbReference>
<evidence type="ECO:0000313" key="7">
    <source>
        <dbReference type="Proteomes" id="UP000278036"/>
    </source>
</evidence>
<dbReference type="SUPFAM" id="SSF50129">
    <property type="entry name" value="GroES-like"/>
    <property type="match status" value="1"/>
</dbReference>
<feature type="domain" description="Enoyl reductase (ER)" evidence="3">
    <location>
        <begin position="17"/>
        <end position="329"/>
    </location>
</feature>
<reference evidence="4 7" key="1">
    <citation type="submission" date="2018-09" db="EMBL/GenBank/DDBJ databases">
        <title>Roseomonas sp. nov., isolated from feces of Tibetan antelopes in the Qinghai-Tibet plateau, China.</title>
        <authorList>
            <person name="Tian Z."/>
        </authorList>
    </citation>
    <scope>NUCLEOTIDE SEQUENCE [LARGE SCALE GENOMIC DNA]</scope>
    <source>
        <strain evidence="5 6">Z23</strain>
        <strain evidence="4 7">Z24</strain>
    </source>
</reference>
<evidence type="ECO:0000259" key="3">
    <source>
        <dbReference type="SMART" id="SM00829"/>
    </source>
</evidence>
<keyword evidence="2" id="KW-0560">Oxidoreductase</keyword>
<dbReference type="CDD" id="cd05286">
    <property type="entry name" value="QOR2"/>
    <property type="match status" value="1"/>
</dbReference>
<evidence type="ECO:0000313" key="4">
    <source>
        <dbReference type="EMBL" id="RKK06212.1"/>
    </source>
</evidence>
<dbReference type="GO" id="GO:0070402">
    <property type="term" value="F:NADPH binding"/>
    <property type="evidence" value="ECO:0007669"/>
    <property type="project" value="TreeGrafter"/>
</dbReference>
<sequence>MPAVAAKSRVVLIDRPGGPEVLRLEERQVEAPREGEVLLRHTAIGVNFIDIQHCSGRYPLPSYPATLGIEAAGVVLDVGAGVQGVRPGQRVVYSFPPVGSYADLRVVGAEHLVPIPDRVPDDLAAAGFNKGLTAHYLLHTTYPVQPGETIVVHAAAGGVGSLLCQWASARGATVIGVVGSEEKVATAASNGCRHVVVNPREDLPARVRALTGGEGVPVVYDSVGRDTFEASLLCLRPRGTLVSFGTASGPIPPFDLFRLNTLGSLYVTSPAYVTHTAARPELLRRAGDFFKALSEGELRVALGRVYDLADAAAAHQDLQARRTTGASILRPAAS</sequence>
<dbReference type="PANTHER" id="PTHR48106">
    <property type="entry name" value="QUINONE OXIDOREDUCTASE PIG3-RELATED"/>
    <property type="match status" value="1"/>
</dbReference>
<dbReference type="OrthoDB" id="9805883at2"/>
<dbReference type="EMBL" id="RFLX01000016">
    <property type="protein sequence ID" value="RMI19712.1"/>
    <property type="molecule type" value="Genomic_DNA"/>
</dbReference>
<dbReference type="Gene3D" id="3.90.180.10">
    <property type="entry name" value="Medium-chain alcohol dehydrogenases, catalytic domain"/>
    <property type="match status" value="1"/>
</dbReference>
<evidence type="ECO:0000313" key="5">
    <source>
        <dbReference type="EMBL" id="RMI19712.1"/>
    </source>
</evidence>
<dbReference type="InParanoid" id="A0A3A9JI23"/>
<comment type="caution">
    <text evidence="4">The sequence shown here is derived from an EMBL/GenBank/DDBJ whole genome shotgun (WGS) entry which is preliminary data.</text>
</comment>